<dbReference type="OrthoDB" id="9792284at2"/>
<dbReference type="PANTHER" id="PTHR48094">
    <property type="entry name" value="PROTEIN/NUCLEIC ACID DEGLYCASE DJ-1-RELATED"/>
    <property type="match status" value="1"/>
</dbReference>
<dbReference type="InterPro" id="IPR002818">
    <property type="entry name" value="DJ-1/PfpI"/>
</dbReference>
<dbReference type="GO" id="GO:0005737">
    <property type="term" value="C:cytoplasm"/>
    <property type="evidence" value="ECO:0007669"/>
    <property type="project" value="TreeGrafter"/>
</dbReference>
<dbReference type="eggNOG" id="COG0693">
    <property type="taxonomic scope" value="Bacteria"/>
</dbReference>
<sequence>MAKKTKTKRILAITTSASEYQKKGYRTGLWLGELTHFYDEVTNAGHEVVVASIDGGVVPLDPESLTRTVLAMGGTNKRYEDRGFMNILDTTPAVADMNAKDFDAIYLTGGHGTMFDFRRPELARLVADFWEQGKIVSAVCHGPVGLLDVVVDGKPLVRGRKLTGFSWPEEKLAGRDDAVPFNLSQALKDKGAKYKKPMRPMAKNVVADGRLITGQNPMSAKAVAKALLKAL</sequence>
<gene>
    <name evidence="5" type="ORF">MOPEL_009_00920</name>
</gene>
<dbReference type="AlphaFoldDB" id="H5UNU3"/>
<dbReference type="STRING" id="1089455.MOPEL_009_00920"/>
<dbReference type="InterPro" id="IPR029062">
    <property type="entry name" value="Class_I_gatase-like"/>
</dbReference>
<dbReference type="InterPro" id="IPR050325">
    <property type="entry name" value="Prot/Nucl_acid_deglycase"/>
</dbReference>
<proteinExistence type="inferred from homology"/>
<dbReference type="GO" id="GO:0019172">
    <property type="term" value="F:glyoxalase III activity"/>
    <property type="evidence" value="ECO:0007669"/>
    <property type="project" value="TreeGrafter"/>
</dbReference>
<organism evidence="5 6">
    <name type="scientific">Mobilicoccus pelagius NBRC 104925</name>
    <dbReference type="NCBI Taxonomy" id="1089455"/>
    <lineage>
        <taxon>Bacteria</taxon>
        <taxon>Bacillati</taxon>
        <taxon>Actinomycetota</taxon>
        <taxon>Actinomycetes</taxon>
        <taxon>Micrococcales</taxon>
        <taxon>Dermatophilaceae</taxon>
        <taxon>Mobilicoccus</taxon>
    </lineage>
</organism>
<reference evidence="5 6" key="1">
    <citation type="submission" date="2012-02" db="EMBL/GenBank/DDBJ databases">
        <title>Whole genome shotgun sequence of Mobilicoccus pelagius NBRC 104925.</title>
        <authorList>
            <person name="Yoshida Y."/>
            <person name="Hosoyama A."/>
            <person name="Tsuchikane K."/>
            <person name="Katsumata H."/>
            <person name="Yamazaki S."/>
            <person name="Fujita N."/>
        </authorList>
    </citation>
    <scope>NUCLEOTIDE SEQUENCE [LARGE SCALE GENOMIC DNA]</scope>
    <source>
        <strain evidence="5 6">NBRC 104925</strain>
    </source>
</reference>
<evidence type="ECO:0000256" key="2">
    <source>
        <dbReference type="ARBA" id="ARBA00023239"/>
    </source>
</evidence>
<dbReference type="SUPFAM" id="SSF52317">
    <property type="entry name" value="Class I glutamine amidotransferase-like"/>
    <property type="match status" value="1"/>
</dbReference>
<evidence type="ECO:0000259" key="4">
    <source>
        <dbReference type="Pfam" id="PF01965"/>
    </source>
</evidence>
<evidence type="ECO:0000256" key="3">
    <source>
        <dbReference type="ARBA" id="ARBA00038493"/>
    </source>
</evidence>
<evidence type="ECO:0000256" key="1">
    <source>
        <dbReference type="ARBA" id="ARBA00023016"/>
    </source>
</evidence>
<dbReference type="Proteomes" id="UP000004367">
    <property type="component" value="Unassembled WGS sequence"/>
</dbReference>
<feature type="domain" description="DJ-1/PfpI" evidence="4">
    <location>
        <begin position="33"/>
        <end position="229"/>
    </location>
</feature>
<dbReference type="CDD" id="cd03141">
    <property type="entry name" value="GATase1_Hsp31_like"/>
    <property type="match status" value="1"/>
</dbReference>
<dbReference type="GO" id="GO:0019243">
    <property type="term" value="P:methylglyoxal catabolic process to D-lactate via S-lactoyl-glutathione"/>
    <property type="evidence" value="ECO:0007669"/>
    <property type="project" value="TreeGrafter"/>
</dbReference>
<keyword evidence="2" id="KW-0456">Lyase</keyword>
<dbReference type="Gene3D" id="3.40.50.880">
    <property type="match status" value="1"/>
</dbReference>
<name>H5UNU3_9MICO</name>
<evidence type="ECO:0000313" key="5">
    <source>
        <dbReference type="EMBL" id="GAB47401.1"/>
    </source>
</evidence>
<keyword evidence="6" id="KW-1185">Reference proteome</keyword>
<accession>H5UNU3</accession>
<keyword evidence="1" id="KW-0346">Stress response</keyword>
<comment type="similarity">
    <text evidence="3">Belongs to the peptidase C56 family. HSP31-like subfamily.</text>
</comment>
<dbReference type="RefSeq" id="WP_009481299.1">
    <property type="nucleotide sequence ID" value="NZ_BAFE01000009.1"/>
</dbReference>
<evidence type="ECO:0000313" key="6">
    <source>
        <dbReference type="Proteomes" id="UP000004367"/>
    </source>
</evidence>
<dbReference type="PANTHER" id="PTHR48094:SF11">
    <property type="entry name" value="GLUTATHIONE-INDEPENDENT GLYOXALASE HSP31-RELATED"/>
    <property type="match status" value="1"/>
</dbReference>
<dbReference type="Pfam" id="PF01965">
    <property type="entry name" value="DJ-1_PfpI"/>
    <property type="match status" value="1"/>
</dbReference>
<comment type="caution">
    <text evidence="5">The sequence shown here is derived from an EMBL/GenBank/DDBJ whole genome shotgun (WGS) entry which is preliminary data.</text>
</comment>
<protein>
    <submittedName>
        <fullName evidence="5">ThiJ/PfpI family protein</fullName>
    </submittedName>
</protein>
<dbReference type="EMBL" id="BAFE01000009">
    <property type="protein sequence ID" value="GAB47401.1"/>
    <property type="molecule type" value="Genomic_DNA"/>
</dbReference>